<dbReference type="FunFam" id="3.10.50.40:FF:000006">
    <property type="entry name" value="Peptidyl-prolyl cis-trans isomerase"/>
    <property type="match status" value="1"/>
</dbReference>
<keyword evidence="3 4" id="KW-0413">Isomerase</keyword>
<dbReference type="AlphaFoldDB" id="A0A1Z3N8M7"/>
<dbReference type="EMBL" id="CP020946">
    <property type="protein sequence ID" value="ASD63806.1"/>
    <property type="molecule type" value="Genomic_DNA"/>
</dbReference>
<evidence type="ECO:0000256" key="4">
    <source>
        <dbReference type="PROSITE-ProRule" id="PRU00277"/>
    </source>
</evidence>
<dbReference type="EC" id="5.2.1.8" evidence="5"/>
<name>A0A1Z3N8M7_BDEBC</name>
<keyword evidence="2 4" id="KW-0697">Rotamase</keyword>
<dbReference type="PANTHER" id="PTHR45779">
    <property type="entry name" value="PEPTIDYLPROLYL ISOMERASE"/>
    <property type="match status" value="1"/>
</dbReference>
<feature type="domain" description="PPIase FKBP-type" evidence="6">
    <location>
        <begin position="24"/>
        <end position="112"/>
    </location>
</feature>
<dbReference type="Gene3D" id="3.10.50.40">
    <property type="match status" value="1"/>
</dbReference>
<comment type="similarity">
    <text evidence="5">Belongs to the FKBP-type PPIase family.</text>
</comment>
<evidence type="ECO:0000313" key="7">
    <source>
        <dbReference type="EMBL" id="ASD63806.1"/>
    </source>
</evidence>
<evidence type="ECO:0000256" key="3">
    <source>
        <dbReference type="ARBA" id="ARBA00023235"/>
    </source>
</evidence>
<evidence type="ECO:0000313" key="8">
    <source>
        <dbReference type="Proteomes" id="UP000197003"/>
    </source>
</evidence>
<gene>
    <name evidence="7" type="ORF">B9G79_09580</name>
</gene>
<evidence type="ECO:0000256" key="5">
    <source>
        <dbReference type="RuleBase" id="RU003915"/>
    </source>
</evidence>
<dbReference type="PROSITE" id="PS50059">
    <property type="entry name" value="FKBP_PPIASE"/>
    <property type="match status" value="1"/>
</dbReference>
<dbReference type="OrthoDB" id="280278at2"/>
<protein>
    <recommendedName>
        <fullName evidence="5">Peptidyl-prolyl cis-trans isomerase</fullName>
        <ecNumber evidence="5">5.2.1.8</ecNumber>
    </recommendedName>
</protein>
<organism evidence="7 8">
    <name type="scientific">Bdellovibrio bacteriovorus</name>
    <dbReference type="NCBI Taxonomy" id="959"/>
    <lineage>
        <taxon>Bacteria</taxon>
        <taxon>Pseudomonadati</taxon>
        <taxon>Bdellovibrionota</taxon>
        <taxon>Bdellovibrionia</taxon>
        <taxon>Bdellovibrionales</taxon>
        <taxon>Pseudobdellovibrionaceae</taxon>
        <taxon>Bdellovibrio</taxon>
    </lineage>
</organism>
<dbReference type="InterPro" id="IPR001179">
    <property type="entry name" value="PPIase_FKBP_dom"/>
</dbReference>
<evidence type="ECO:0000256" key="1">
    <source>
        <dbReference type="ARBA" id="ARBA00000971"/>
    </source>
</evidence>
<sequence>MTSELPEVKITDTVIGTGQTASKGALVFCHYEGFLEDGTKFDSSYDHGRPFEFVVGSKKVIAGWSLGFLGMKEGGKRTIYVPSHLAYGERQIGQFIKPHSNLIFHVELIEARPRE</sequence>
<dbReference type="RefSeq" id="WP_088565316.1">
    <property type="nucleotide sequence ID" value="NZ_CP020946.1"/>
</dbReference>
<dbReference type="PANTHER" id="PTHR45779:SF7">
    <property type="entry name" value="PEPTIDYLPROLYL ISOMERASE"/>
    <property type="match status" value="1"/>
</dbReference>
<evidence type="ECO:0000256" key="2">
    <source>
        <dbReference type="ARBA" id="ARBA00023110"/>
    </source>
</evidence>
<comment type="catalytic activity">
    <reaction evidence="1 4 5">
        <text>[protein]-peptidylproline (omega=180) = [protein]-peptidylproline (omega=0)</text>
        <dbReference type="Rhea" id="RHEA:16237"/>
        <dbReference type="Rhea" id="RHEA-COMP:10747"/>
        <dbReference type="Rhea" id="RHEA-COMP:10748"/>
        <dbReference type="ChEBI" id="CHEBI:83833"/>
        <dbReference type="ChEBI" id="CHEBI:83834"/>
        <dbReference type="EC" id="5.2.1.8"/>
    </reaction>
</comment>
<dbReference type="Pfam" id="PF00254">
    <property type="entry name" value="FKBP_C"/>
    <property type="match status" value="1"/>
</dbReference>
<reference evidence="7 8" key="1">
    <citation type="submission" date="2017-04" db="EMBL/GenBank/DDBJ databases">
        <title>Whole genome sequence of Bdellovibrio bacteriovorus strain SSB218315.</title>
        <authorList>
            <person name="Oyedara O."/>
            <person name="Rodriguez-Perez M.A."/>
        </authorList>
    </citation>
    <scope>NUCLEOTIDE SEQUENCE [LARGE SCALE GENOMIC DNA]</scope>
    <source>
        <strain evidence="7 8">SSB218315</strain>
    </source>
</reference>
<accession>A0A1Z3N8M7</accession>
<dbReference type="InterPro" id="IPR046357">
    <property type="entry name" value="PPIase_dom_sf"/>
</dbReference>
<dbReference type="GO" id="GO:0003755">
    <property type="term" value="F:peptidyl-prolyl cis-trans isomerase activity"/>
    <property type="evidence" value="ECO:0007669"/>
    <property type="project" value="UniProtKB-UniRule"/>
</dbReference>
<evidence type="ECO:0000259" key="6">
    <source>
        <dbReference type="PROSITE" id="PS50059"/>
    </source>
</evidence>
<dbReference type="InterPro" id="IPR044609">
    <property type="entry name" value="FKBP2/11"/>
</dbReference>
<dbReference type="SUPFAM" id="SSF54534">
    <property type="entry name" value="FKBP-like"/>
    <property type="match status" value="1"/>
</dbReference>
<proteinExistence type="inferred from homology"/>
<dbReference type="Proteomes" id="UP000197003">
    <property type="component" value="Chromosome"/>
</dbReference>